<dbReference type="GO" id="GO:0005576">
    <property type="term" value="C:extracellular region"/>
    <property type="evidence" value="ECO:0007669"/>
    <property type="project" value="UniProtKB-SubCell"/>
</dbReference>
<dbReference type="InterPro" id="IPR010126">
    <property type="entry name" value="Esterase_phb"/>
</dbReference>
<proteinExistence type="predicted"/>
<accession>A0A1H1PF38</accession>
<dbReference type="eggNOG" id="COG3509">
    <property type="taxonomic scope" value="Bacteria"/>
</dbReference>
<keyword evidence="4" id="KW-0732">Signal</keyword>
<keyword evidence="2" id="KW-0964">Secreted</keyword>
<dbReference type="InterPro" id="IPR029058">
    <property type="entry name" value="AB_hydrolase_fold"/>
</dbReference>
<evidence type="ECO:0000313" key="8">
    <source>
        <dbReference type="EMBL" id="SDS09259.1"/>
    </source>
</evidence>
<dbReference type="PANTHER" id="PTHR38050">
    <property type="match status" value="1"/>
</dbReference>
<protein>
    <submittedName>
        <fullName evidence="8">Polyhydroxybutyrate depolymerase</fullName>
    </submittedName>
</protein>
<dbReference type="EMBL" id="LT629765">
    <property type="protein sequence ID" value="SDS09259.1"/>
    <property type="molecule type" value="Genomic_DNA"/>
</dbReference>
<dbReference type="Gene3D" id="3.40.50.1820">
    <property type="entry name" value="alpha/beta hydrolase"/>
    <property type="match status" value="1"/>
</dbReference>
<sequence>MAAVLPATACATEVHTEAQSSSQQVRKVVPEVASSSSPVEGERTVDNRTIVAADLQRSYTVSIPPAAAHGARVPLIFVFHGFKGDAASMRAATGFDRANAVVVYMNGRGQQDGKDRAWAPAPYAQTTGAQDLAFFDAVRAELMGEFAIDPASVFATGLSNGGGFAAFLGCHRPHAVAAVATVSAAFYDRVFEGCSPIPIKTLDIHGTNDAIINYNGGMRHNTHYESLEQVIGDTARRNHCAPDPVSSEVTPTLTRQSYQGCDAPVTHYRIFNGAHVWPGASHDTTQTVAPDFATNTVLDFFGVEHR</sequence>
<dbReference type="AlphaFoldDB" id="A0A1H1PF38"/>
<evidence type="ECO:0000256" key="5">
    <source>
        <dbReference type="ARBA" id="ARBA00022801"/>
    </source>
</evidence>
<evidence type="ECO:0000256" key="1">
    <source>
        <dbReference type="ARBA" id="ARBA00004613"/>
    </source>
</evidence>
<evidence type="ECO:0000256" key="3">
    <source>
        <dbReference type="ARBA" id="ARBA00022651"/>
    </source>
</evidence>
<organism evidence="8 9">
    <name type="scientific">Corynebacterium timonense</name>
    <dbReference type="NCBI Taxonomy" id="441500"/>
    <lineage>
        <taxon>Bacteria</taxon>
        <taxon>Bacillati</taxon>
        <taxon>Actinomycetota</taxon>
        <taxon>Actinomycetes</taxon>
        <taxon>Mycobacteriales</taxon>
        <taxon>Corynebacteriaceae</taxon>
        <taxon>Corynebacterium</taxon>
    </lineage>
</organism>
<dbReference type="Pfam" id="PF10503">
    <property type="entry name" value="Esterase_PHB"/>
    <property type="match status" value="1"/>
</dbReference>
<keyword evidence="9" id="KW-1185">Reference proteome</keyword>
<evidence type="ECO:0000256" key="7">
    <source>
        <dbReference type="ARBA" id="ARBA00023326"/>
    </source>
</evidence>
<dbReference type="GO" id="GO:0045493">
    <property type="term" value="P:xylan catabolic process"/>
    <property type="evidence" value="ECO:0007669"/>
    <property type="project" value="UniProtKB-KW"/>
</dbReference>
<keyword evidence="6" id="KW-0119">Carbohydrate metabolism</keyword>
<dbReference type="InterPro" id="IPR043595">
    <property type="entry name" value="FaeB/C/D"/>
</dbReference>
<evidence type="ECO:0000256" key="6">
    <source>
        <dbReference type="ARBA" id="ARBA00023277"/>
    </source>
</evidence>
<evidence type="ECO:0000256" key="4">
    <source>
        <dbReference type="ARBA" id="ARBA00022729"/>
    </source>
</evidence>
<dbReference type="PANTHER" id="PTHR38050:SF2">
    <property type="entry name" value="FERULOYL ESTERASE C-RELATED"/>
    <property type="match status" value="1"/>
</dbReference>
<dbReference type="GO" id="GO:0030600">
    <property type="term" value="F:feruloyl esterase activity"/>
    <property type="evidence" value="ECO:0007669"/>
    <property type="project" value="InterPro"/>
</dbReference>
<keyword evidence="3" id="KW-0858">Xylan degradation</keyword>
<comment type="subcellular location">
    <subcellularLocation>
        <location evidence="1">Secreted</location>
    </subcellularLocation>
</comment>
<dbReference type="Proteomes" id="UP000182237">
    <property type="component" value="Chromosome I"/>
</dbReference>
<name>A0A1H1PF38_9CORY</name>
<keyword evidence="5" id="KW-0378">Hydrolase</keyword>
<gene>
    <name evidence="8" type="ORF">SAMN04488539_0990</name>
</gene>
<evidence type="ECO:0000313" key="9">
    <source>
        <dbReference type="Proteomes" id="UP000182237"/>
    </source>
</evidence>
<reference evidence="8 9" key="1">
    <citation type="submission" date="2016-10" db="EMBL/GenBank/DDBJ databases">
        <authorList>
            <person name="de Groot N.N."/>
        </authorList>
    </citation>
    <scope>NUCLEOTIDE SEQUENCE [LARGE SCALE GENOMIC DNA]</scope>
    <source>
        <strain evidence="8 9">DSM 45434</strain>
    </source>
</reference>
<dbReference type="SUPFAM" id="SSF53474">
    <property type="entry name" value="alpha/beta-Hydrolases"/>
    <property type="match status" value="1"/>
</dbReference>
<evidence type="ECO:0000256" key="2">
    <source>
        <dbReference type="ARBA" id="ARBA00022525"/>
    </source>
</evidence>
<keyword evidence="7" id="KW-0624">Polysaccharide degradation</keyword>
<dbReference type="STRING" id="1203190.GCA_000312345_01899"/>